<dbReference type="GO" id="GO:0008270">
    <property type="term" value="F:zinc ion binding"/>
    <property type="evidence" value="ECO:0007669"/>
    <property type="project" value="UniProtKB-UniRule"/>
</dbReference>
<evidence type="ECO:0000256" key="12">
    <source>
        <dbReference type="HAMAP-Rule" id="MF_00974"/>
    </source>
</evidence>
<dbReference type="PIRSF" id="PIRSF002811">
    <property type="entry name" value="DnaG"/>
    <property type="match status" value="1"/>
</dbReference>
<evidence type="ECO:0000313" key="18">
    <source>
        <dbReference type="Proteomes" id="UP000243205"/>
    </source>
</evidence>
<dbReference type="SMART" id="SM00400">
    <property type="entry name" value="ZnF_CHCC"/>
    <property type="match status" value="1"/>
</dbReference>
<dbReference type="FunFam" id="3.90.580.10:FF:000001">
    <property type="entry name" value="DNA primase"/>
    <property type="match status" value="1"/>
</dbReference>
<dbReference type="InterPro" id="IPR016136">
    <property type="entry name" value="DNA_helicase_N/primase_C"/>
</dbReference>
<evidence type="ECO:0000256" key="10">
    <source>
        <dbReference type="ARBA" id="ARBA00023125"/>
    </source>
</evidence>
<dbReference type="GO" id="GO:0006269">
    <property type="term" value="P:DNA replication, synthesis of primer"/>
    <property type="evidence" value="ECO:0007669"/>
    <property type="project" value="UniProtKB-UniRule"/>
</dbReference>
<feature type="region of interest" description="Disordered" evidence="15">
    <location>
        <begin position="429"/>
        <end position="478"/>
    </location>
</feature>
<dbReference type="InterPro" id="IPR050219">
    <property type="entry name" value="DnaG_primase"/>
</dbReference>
<comment type="subunit">
    <text evidence="12">Monomer. Interacts with DnaB.</text>
</comment>
<evidence type="ECO:0000256" key="11">
    <source>
        <dbReference type="ARBA" id="ARBA00023163"/>
    </source>
</evidence>
<dbReference type="GO" id="GO:0000428">
    <property type="term" value="C:DNA-directed RNA polymerase complex"/>
    <property type="evidence" value="ECO:0007669"/>
    <property type="project" value="UniProtKB-KW"/>
</dbReference>
<dbReference type="Pfam" id="PF01807">
    <property type="entry name" value="Zn_ribbon_DnaG"/>
    <property type="match status" value="1"/>
</dbReference>
<comment type="domain">
    <text evidence="12">Contains an N-terminal zinc-binding domain, a central core domain that contains the primase activity, and a C-terminal DnaB-binding domain.</text>
</comment>
<dbReference type="InterPro" id="IPR037068">
    <property type="entry name" value="DNA_primase_core_N_sf"/>
</dbReference>
<dbReference type="Gene3D" id="3.90.580.10">
    <property type="entry name" value="Zinc finger, CHC2-type domain"/>
    <property type="match status" value="1"/>
</dbReference>
<dbReference type="GO" id="GO:0003899">
    <property type="term" value="F:DNA-directed RNA polymerase activity"/>
    <property type="evidence" value="ECO:0007669"/>
    <property type="project" value="UniProtKB-UniRule"/>
</dbReference>
<organism evidence="17 18">
    <name type="scientific">Desulfuromonas thiophila</name>
    <dbReference type="NCBI Taxonomy" id="57664"/>
    <lineage>
        <taxon>Bacteria</taxon>
        <taxon>Pseudomonadati</taxon>
        <taxon>Thermodesulfobacteriota</taxon>
        <taxon>Desulfuromonadia</taxon>
        <taxon>Desulfuromonadales</taxon>
        <taxon>Desulfuromonadaceae</taxon>
        <taxon>Desulfuromonas</taxon>
    </lineage>
</organism>
<evidence type="ECO:0000256" key="7">
    <source>
        <dbReference type="ARBA" id="ARBA00022771"/>
    </source>
</evidence>
<evidence type="ECO:0000259" key="16">
    <source>
        <dbReference type="PROSITE" id="PS50880"/>
    </source>
</evidence>
<feature type="domain" description="Toprim" evidence="16">
    <location>
        <begin position="261"/>
        <end position="342"/>
    </location>
</feature>
<keyword evidence="5 12" id="KW-0235">DNA replication</keyword>
<sequence length="634" mass="69338">MTGRIPEHLIEQIREQTDIVELVGEYVQLKHSGDNHLGLCPFHQEKTPSFNVNGSRQIFHCFGCDAGGNVFSFLMRMEGLSFPEAVRRLAARVGIAIETDQPSPRQRQEQLLRQRRRDLLELAARHYRQQLADPAQGAAARDYLARRGFKPPVIERFGLGYAGPAWDGLVRALTAAGADLALARELGLIRPGREGRGDYDLFRARLLFPIGDLAGQPLAFGGRRLDNELPKYINSPESPLYRKSQTLYGLCQAKAAMRRERRVVVVEGYFDVLALSQAGIEAVVATCGTALTEEHARLLRRYVDRVLLLFDQDAAGQKAGLRALPQLLATGLQVQSLRLPAGDDPDSCVQREGAAAFEQRLAQAQSALDAEMERQLSAASSAEAQSRAIEGLLTLIRAVPGAIERALHLQALAQRSGLPLELLQQQLEAPAPAAVTPARTERPAGSTPSPPPPPPDEEPPWLAAAALPPEPPEDLPPLAALPAPAPVPVPDKIQLWLLRLLLQEKNLAGAVLQEGIDQLFAAPPARQLAAALIQAGQQGEDARSLLEQLGSGEELRPWCRQLLADGAPLHEDVEKSFADCRQAVRQGQLKQRRSALHAQMREAEARGDSAQQMACLQELTEINRQLKNRNGMSE</sequence>
<keyword evidence="1 12" id="KW-0240">DNA-directed RNA polymerase</keyword>
<dbReference type="EMBL" id="FNAQ01000001">
    <property type="protein sequence ID" value="SDD70851.1"/>
    <property type="molecule type" value="Genomic_DNA"/>
</dbReference>
<dbReference type="SUPFAM" id="SSF56731">
    <property type="entry name" value="DNA primase core"/>
    <property type="match status" value="1"/>
</dbReference>
<evidence type="ECO:0000256" key="5">
    <source>
        <dbReference type="ARBA" id="ARBA00022705"/>
    </source>
</evidence>
<feature type="zinc finger region" description="CHC2-type" evidence="12 14">
    <location>
        <begin position="40"/>
        <end position="64"/>
    </location>
</feature>
<accession>A0A1G6WYE4</accession>
<keyword evidence="2 12" id="KW-0639">Primosome</keyword>
<dbReference type="Gene3D" id="1.10.860.10">
    <property type="entry name" value="DNAb Helicase, Chain A"/>
    <property type="match status" value="1"/>
</dbReference>
<name>A0A1G6WYE4_9BACT</name>
<dbReference type="RefSeq" id="WP_092075233.1">
    <property type="nucleotide sequence ID" value="NZ_FNAQ01000001.1"/>
</dbReference>
<comment type="cofactor">
    <cofactor evidence="12 13 14">
        <name>Zn(2+)</name>
        <dbReference type="ChEBI" id="CHEBI:29105"/>
    </cofactor>
    <text evidence="12 13 14">Binds 1 zinc ion per monomer.</text>
</comment>
<evidence type="ECO:0000256" key="9">
    <source>
        <dbReference type="ARBA" id="ARBA00022842"/>
    </source>
</evidence>
<dbReference type="SMART" id="SM00493">
    <property type="entry name" value="TOPRIM"/>
    <property type="match status" value="1"/>
</dbReference>
<dbReference type="InterPro" id="IPR006171">
    <property type="entry name" value="TOPRIM_dom"/>
</dbReference>
<feature type="compositionally biased region" description="Low complexity" evidence="15">
    <location>
        <begin position="429"/>
        <end position="438"/>
    </location>
</feature>
<dbReference type="PROSITE" id="PS50880">
    <property type="entry name" value="TOPRIM"/>
    <property type="match status" value="1"/>
</dbReference>
<dbReference type="FunFam" id="3.40.1360.10:FF:000002">
    <property type="entry name" value="DNA primase"/>
    <property type="match status" value="1"/>
</dbReference>
<dbReference type="InterPro" id="IPR006295">
    <property type="entry name" value="DNA_primase_DnaG"/>
</dbReference>
<evidence type="ECO:0000256" key="14">
    <source>
        <dbReference type="PIRSR" id="PIRSR002811-1"/>
    </source>
</evidence>
<dbReference type="PANTHER" id="PTHR30313">
    <property type="entry name" value="DNA PRIMASE"/>
    <property type="match status" value="1"/>
</dbReference>
<dbReference type="Pfam" id="PF08275">
    <property type="entry name" value="DNAG_N"/>
    <property type="match status" value="1"/>
</dbReference>
<keyword evidence="11 12" id="KW-0804">Transcription</keyword>
<dbReference type="Pfam" id="PF13155">
    <property type="entry name" value="Toprim_2"/>
    <property type="match status" value="1"/>
</dbReference>
<dbReference type="EC" id="2.7.7.101" evidence="12"/>
<keyword evidence="4 12" id="KW-0548">Nucleotidyltransferase</keyword>
<dbReference type="OrthoDB" id="9803773at2"/>
<proteinExistence type="inferred from homology"/>
<keyword evidence="8 12" id="KW-0862">Zinc</keyword>
<dbReference type="Gene3D" id="3.40.1360.10">
    <property type="match status" value="1"/>
</dbReference>
<keyword evidence="7 12" id="KW-0863">Zinc-finger</keyword>
<dbReference type="GO" id="GO:1990077">
    <property type="term" value="C:primosome complex"/>
    <property type="evidence" value="ECO:0007669"/>
    <property type="project" value="UniProtKB-KW"/>
</dbReference>
<gene>
    <name evidence="12" type="primary">dnaG</name>
    <name evidence="17" type="ORF">SAMN05661003_10173</name>
</gene>
<evidence type="ECO:0000313" key="17">
    <source>
        <dbReference type="EMBL" id="SDD70851.1"/>
    </source>
</evidence>
<dbReference type="AlphaFoldDB" id="A0A1G6WYE4"/>
<dbReference type="InterPro" id="IPR036977">
    <property type="entry name" value="DNA_primase_Znf_CHC2"/>
</dbReference>
<dbReference type="HAMAP" id="MF_00974">
    <property type="entry name" value="DNA_primase_DnaG"/>
    <property type="match status" value="1"/>
</dbReference>
<dbReference type="InterPro" id="IPR034151">
    <property type="entry name" value="TOPRIM_DnaG_bac"/>
</dbReference>
<dbReference type="CDD" id="cd03364">
    <property type="entry name" value="TOPRIM_DnaG_primases"/>
    <property type="match status" value="1"/>
</dbReference>
<dbReference type="InterPro" id="IPR013264">
    <property type="entry name" value="DNAG_N"/>
</dbReference>
<evidence type="ECO:0000256" key="15">
    <source>
        <dbReference type="SAM" id="MobiDB-lite"/>
    </source>
</evidence>
<dbReference type="STRING" id="57664.SAMN05661003_10173"/>
<keyword evidence="10 12" id="KW-0238">DNA-binding</keyword>
<comment type="similarity">
    <text evidence="12 13">Belongs to the DnaG primase family.</text>
</comment>
<evidence type="ECO:0000256" key="3">
    <source>
        <dbReference type="ARBA" id="ARBA00022679"/>
    </source>
</evidence>
<evidence type="ECO:0000256" key="6">
    <source>
        <dbReference type="ARBA" id="ARBA00022723"/>
    </source>
</evidence>
<dbReference type="Gene3D" id="3.90.980.10">
    <property type="entry name" value="DNA primase, catalytic core, N-terminal domain"/>
    <property type="match status" value="1"/>
</dbReference>
<comment type="function">
    <text evidence="12 13">RNA polymerase that catalyzes the synthesis of short RNA molecules used as primers for DNA polymerase during DNA replication.</text>
</comment>
<protein>
    <recommendedName>
        <fullName evidence="12 13">DNA primase</fullName>
        <ecNumber evidence="12">2.7.7.101</ecNumber>
    </recommendedName>
</protein>
<comment type="catalytic activity">
    <reaction evidence="12">
        <text>ssDNA + n NTP = ssDNA/pppN(pN)n-1 hybrid + (n-1) diphosphate.</text>
        <dbReference type="EC" id="2.7.7.101"/>
    </reaction>
</comment>
<dbReference type="Proteomes" id="UP000243205">
    <property type="component" value="Unassembled WGS sequence"/>
</dbReference>
<dbReference type="GO" id="GO:0005737">
    <property type="term" value="C:cytoplasm"/>
    <property type="evidence" value="ECO:0007669"/>
    <property type="project" value="TreeGrafter"/>
</dbReference>
<evidence type="ECO:0000256" key="8">
    <source>
        <dbReference type="ARBA" id="ARBA00022833"/>
    </source>
</evidence>
<dbReference type="InterPro" id="IPR002694">
    <property type="entry name" value="Znf_CHC2"/>
</dbReference>
<evidence type="ECO:0000256" key="4">
    <source>
        <dbReference type="ARBA" id="ARBA00022695"/>
    </source>
</evidence>
<dbReference type="GO" id="GO:0003677">
    <property type="term" value="F:DNA binding"/>
    <property type="evidence" value="ECO:0007669"/>
    <property type="project" value="UniProtKB-KW"/>
</dbReference>
<keyword evidence="18" id="KW-1185">Reference proteome</keyword>
<keyword evidence="9" id="KW-0460">Magnesium</keyword>
<keyword evidence="3 12" id="KW-0808">Transferase</keyword>
<dbReference type="InterPro" id="IPR030846">
    <property type="entry name" value="DnaG_bac"/>
</dbReference>
<evidence type="ECO:0000256" key="2">
    <source>
        <dbReference type="ARBA" id="ARBA00022515"/>
    </source>
</evidence>
<reference evidence="18" key="1">
    <citation type="submission" date="2016-10" db="EMBL/GenBank/DDBJ databases">
        <authorList>
            <person name="Varghese N."/>
            <person name="Submissions S."/>
        </authorList>
    </citation>
    <scope>NUCLEOTIDE SEQUENCE [LARGE SCALE GENOMIC DNA]</scope>
    <source>
        <strain evidence="18">DSM 8987</strain>
    </source>
</reference>
<dbReference type="PANTHER" id="PTHR30313:SF2">
    <property type="entry name" value="DNA PRIMASE"/>
    <property type="match status" value="1"/>
</dbReference>
<dbReference type="SUPFAM" id="SSF57783">
    <property type="entry name" value="Zinc beta-ribbon"/>
    <property type="match status" value="1"/>
</dbReference>
<keyword evidence="6 12" id="KW-0479">Metal-binding</keyword>
<evidence type="ECO:0000256" key="1">
    <source>
        <dbReference type="ARBA" id="ARBA00022478"/>
    </source>
</evidence>
<evidence type="ECO:0000256" key="13">
    <source>
        <dbReference type="PIRNR" id="PIRNR002811"/>
    </source>
</evidence>
<dbReference type="NCBIfam" id="TIGR01391">
    <property type="entry name" value="dnaG"/>
    <property type="match status" value="1"/>
</dbReference>